<evidence type="ECO:0000256" key="11">
    <source>
        <dbReference type="ARBA" id="ARBA00022989"/>
    </source>
</evidence>
<dbReference type="GO" id="GO:0000155">
    <property type="term" value="F:phosphorelay sensor kinase activity"/>
    <property type="evidence" value="ECO:0007669"/>
    <property type="project" value="InterPro"/>
</dbReference>
<dbReference type="InterPro" id="IPR036097">
    <property type="entry name" value="HisK_dim/P_sf"/>
</dbReference>
<reference evidence="18" key="1">
    <citation type="submission" date="2016-11" db="EMBL/GenBank/DDBJ databases">
        <authorList>
            <person name="Varghese N."/>
            <person name="Submissions S."/>
        </authorList>
    </citation>
    <scope>NUCLEOTIDE SEQUENCE [LARGE SCALE GENOMIC DNA]</scope>
    <source>
        <strain evidence="18">DSM 2635</strain>
    </source>
</reference>
<dbReference type="AlphaFoldDB" id="A0A1M5PHP2"/>
<evidence type="ECO:0000313" key="18">
    <source>
        <dbReference type="Proteomes" id="UP000243255"/>
    </source>
</evidence>
<feature type="transmembrane region" description="Helical" evidence="14">
    <location>
        <begin position="26"/>
        <end position="50"/>
    </location>
</feature>
<evidence type="ECO:0000256" key="9">
    <source>
        <dbReference type="ARBA" id="ARBA00022777"/>
    </source>
</evidence>
<keyword evidence="6" id="KW-0808">Transferase</keyword>
<dbReference type="InterPro" id="IPR050398">
    <property type="entry name" value="HssS/ArlS-like"/>
</dbReference>
<dbReference type="Gene3D" id="6.10.340.10">
    <property type="match status" value="1"/>
</dbReference>
<dbReference type="SUPFAM" id="SSF158472">
    <property type="entry name" value="HAMP domain-like"/>
    <property type="match status" value="1"/>
</dbReference>
<gene>
    <name evidence="17" type="ORF">SAMN04488530_11443</name>
</gene>
<dbReference type="STRING" id="1121321.SAMN04488530_11443"/>
<dbReference type="OrthoDB" id="84942at2"/>
<dbReference type="PANTHER" id="PTHR45528">
    <property type="entry name" value="SENSOR HISTIDINE KINASE CPXA"/>
    <property type="match status" value="1"/>
</dbReference>
<dbReference type="GO" id="GO:0005886">
    <property type="term" value="C:plasma membrane"/>
    <property type="evidence" value="ECO:0007669"/>
    <property type="project" value="UniProtKB-SubCell"/>
</dbReference>
<evidence type="ECO:0000256" key="5">
    <source>
        <dbReference type="ARBA" id="ARBA00022553"/>
    </source>
</evidence>
<accession>A0A1M5PHP2</accession>
<dbReference type="PROSITE" id="PS50885">
    <property type="entry name" value="HAMP"/>
    <property type="match status" value="1"/>
</dbReference>
<dbReference type="SUPFAM" id="SSF47384">
    <property type="entry name" value="Homodimeric domain of signal transducing histidine kinase"/>
    <property type="match status" value="1"/>
</dbReference>
<dbReference type="SMART" id="SM00304">
    <property type="entry name" value="HAMP"/>
    <property type="match status" value="1"/>
</dbReference>
<evidence type="ECO:0000256" key="12">
    <source>
        <dbReference type="ARBA" id="ARBA00023012"/>
    </source>
</evidence>
<keyword evidence="10" id="KW-0067">ATP-binding</keyword>
<evidence type="ECO:0000256" key="8">
    <source>
        <dbReference type="ARBA" id="ARBA00022741"/>
    </source>
</evidence>
<dbReference type="InterPro" id="IPR004358">
    <property type="entry name" value="Sig_transdc_His_kin-like_C"/>
</dbReference>
<dbReference type="SMART" id="SM00387">
    <property type="entry name" value="HATPase_c"/>
    <property type="match status" value="1"/>
</dbReference>
<dbReference type="Gene3D" id="1.10.287.130">
    <property type="match status" value="1"/>
</dbReference>
<dbReference type="EC" id="2.7.13.3" evidence="3"/>
<keyword evidence="12" id="KW-0902">Two-component regulatory system</keyword>
<evidence type="ECO:0000256" key="3">
    <source>
        <dbReference type="ARBA" id="ARBA00012438"/>
    </source>
</evidence>
<keyword evidence="7 14" id="KW-0812">Transmembrane</keyword>
<evidence type="ECO:0000256" key="13">
    <source>
        <dbReference type="ARBA" id="ARBA00023136"/>
    </source>
</evidence>
<dbReference type="PANTHER" id="PTHR45528:SF1">
    <property type="entry name" value="SENSOR HISTIDINE KINASE CPXA"/>
    <property type="match status" value="1"/>
</dbReference>
<dbReference type="RefSeq" id="WP_073126045.1">
    <property type="nucleotide sequence ID" value="NZ_BAABCH010000020.1"/>
</dbReference>
<keyword evidence="5" id="KW-0597">Phosphoprotein</keyword>
<dbReference type="InterPro" id="IPR036890">
    <property type="entry name" value="HATPase_C_sf"/>
</dbReference>
<dbReference type="SMART" id="SM00388">
    <property type="entry name" value="HisKA"/>
    <property type="match status" value="1"/>
</dbReference>
<feature type="domain" description="Histidine kinase" evidence="15">
    <location>
        <begin position="177"/>
        <end position="391"/>
    </location>
</feature>
<comment type="catalytic activity">
    <reaction evidence="1">
        <text>ATP + protein L-histidine = ADP + protein N-phospho-L-histidine.</text>
        <dbReference type="EC" id="2.7.13.3"/>
    </reaction>
</comment>
<dbReference type="InterPro" id="IPR005467">
    <property type="entry name" value="His_kinase_dom"/>
</dbReference>
<dbReference type="EMBL" id="FQWX01000014">
    <property type="protein sequence ID" value="SHH01282.1"/>
    <property type="molecule type" value="Genomic_DNA"/>
</dbReference>
<evidence type="ECO:0000256" key="6">
    <source>
        <dbReference type="ARBA" id="ARBA00022679"/>
    </source>
</evidence>
<keyword evidence="11 14" id="KW-1133">Transmembrane helix</keyword>
<evidence type="ECO:0000259" key="15">
    <source>
        <dbReference type="PROSITE" id="PS50109"/>
    </source>
</evidence>
<dbReference type="PRINTS" id="PR00344">
    <property type="entry name" value="BCTRLSENSOR"/>
</dbReference>
<evidence type="ECO:0000256" key="1">
    <source>
        <dbReference type="ARBA" id="ARBA00000085"/>
    </source>
</evidence>
<keyword evidence="8" id="KW-0547">Nucleotide-binding</keyword>
<dbReference type="Pfam" id="PF02518">
    <property type="entry name" value="HATPase_c"/>
    <property type="match status" value="1"/>
</dbReference>
<proteinExistence type="predicted"/>
<name>A0A1M5PHP2_9FIRM</name>
<evidence type="ECO:0000256" key="10">
    <source>
        <dbReference type="ARBA" id="ARBA00022840"/>
    </source>
</evidence>
<dbReference type="CDD" id="cd00082">
    <property type="entry name" value="HisKA"/>
    <property type="match status" value="1"/>
</dbReference>
<comment type="subcellular location">
    <subcellularLocation>
        <location evidence="2">Cell membrane</location>
        <topology evidence="2">Multi-pass membrane protein</topology>
    </subcellularLocation>
</comment>
<evidence type="ECO:0000256" key="14">
    <source>
        <dbReference type="SAM" id="Phobius"/>
    </source>
</evidence>
<evidence type="ECO:0000259" key="16">
    <source>
        <dbReference type="PROSITE" id="PS50885"/>
    </source>
</evidence>
<dbReference type="Gene3D" id="3.30.565.10">
    <property type="entry name" value="Histidine kinase-like ATPase, C-terminal domain"/>
    <property type="match status" value="1"/>
</dbReference>
<organism evidence="17 18">
    <name type="scientific">Asaccharospora irregularis DSM 2635</name>
    <dbReference type="NCBI Taxonomy" id="1121321"/>
    <lineage>
        <taxon>Bacteria</taxon>
        <taxon>Bacillati</taxon>
        <taxon>Bacillota</taxon>
        <taxon>Clostridia</taxon>
        <taxon>Peptostreptococcales</taxon>
        <taxon>Peptostreptococcaceae</taxon>
        <taxon>Asaccharospora</taxon>
    </lineage>
</organism>
<dbReference type="InterPro" id="IPR003660">
    <property type="entry name" value="HAMP_dom"/>
</dbReference>
<feature type="transmembrane region" description="Helical" evidence="14">
    <location>
        <begin position="90"/>
        <end position="108"/>
    </location>
</feature>
<dbReference type="Pfam" id="PF00512">
    <property type="entry name" value="HisKA"/>
    <property type="match status" value="1"/>
</dbReference>
<keyword evidence="13 14" id="KW-0472">Membrane</keyword>
<keyword evidence="9 17" id="KW-0418">Kinase</keyword>
<evidence type="ECO:0000256" key="4">
    <source>
        <dbReference type="ARBA" id="ARBA00022475"/>
    </source>
</evidence>
<evidence type="ECO:0000256" key="7">
    <source>
        <dbReference type="ARBA" id="ARBA00022692"/>
    </source>
</evidence>
<dbReference type="InterPro" id="IPR003594">
    <property type="entry name" value="HATPase_dom"/>
</dbReference>
<evidence type="ECO:0000256" key="2">
    <source>
        <dbReference type="ARBA" id="ARBA00004651"/>
    </source>
</evidence>
<keyword evidence="18" id="KW-1185">Reference proteome</keyword>
<dbReference type="Proteomes" id="UP000243255">
    <property type="component" value="Unassembled WGS sequence"/>
</dbReference>
<dbReference type="CDD" id="cd06225">
    <property type="entry name" value="HAMP"/>
    <property type="match status" value="1"/>
</dbReference>
<dbReference type="SUPFAM" id="SSF55874">
    <property type="entry name" value="ATPase domain of HSP90 chaperone/DNA topoisomerase II/histidine kinase"/>
    <property type="match status" value="1"/>
</dbReference>
<sequence length="395" mass="45087">MDWIDEQLLRLKDKIKAQSLRKTMSLYIFIAIIAVIIIYISTVVFCHGWKGLVYTKYSLDVNTYIPIEELVELDTIDKVILYGSDIIKELSIVVYSIIAIIITSNMFYKNKIKIPIEILREEAKHISRNDLSFSCIYNSGDELGEICEAFDKMRVQLINNNENVWNLMEGQRQLNSAFAHDIRTPLTVIGGYTDMLVKYYPQGKITEEKLLENLNLIQSQLTRLKNFSETMKDIQDIGAIEVKTKLKEFNILEKKIEEVINVISASNNIEINIYSKLKENKGYFDESIILQVVDNLLSNALSFTKNKVDIILEWENDVIYIYIRDNGEGFSKKEIYSASKPYYSSRAGIDGHFGIGLTICKSLCEKHGGKLTLNNSTSGGAIVCASFFSNGQSHW</sequence>
<protein>
    <recommendedName>
        <fullName evidence="3">histidine kinase</fullName>
        <ecNumber evidence="3">2.7.13.3</ecNumber>
    </recommendedName>
</protein>
<dbReference type="InterPro" id="IPR003661">
    <property type="entry name" value="HisK_dim/P_dom"/>
</dbReference>
<dbReference type="GO" id="GO:0005524">
    <property type="term" value="F:ATP binding"/>
    <property type="evidence" value="ECO:0007669"/>
    <property type="project" value="UniProtKB-KW"/>
</dbReference>
<feature type="domain" description="HAMP" evidence="16">
    <location>
        <begin position="110"/>
        <end position="162"/>
    </location>
</feature>
<dbReference type="PROSITE" id="PS50109">
    <property type="entry name" value="HIS_KIN"/>
    <property type="match status" value="1"/>
</dbReference>
<evidence type="ECO:0000313" key="17">
    <source>
        <dbReference type="EMBL" id="SHH01282.1"/>
    </source>
</evidence>
<keyword evidence="4" id="KW-1003">Cell membrane</keyword>